<dbReference type="Proteomes" id="UP000541426">
    <property type="component" value="Unassembled WGS sequence"/>
</dbReference>
<keyword evidence="2" id="KW-1185">Reference proteome</keyword>
<reference evidence="1 2" key="1">
    <citation type="submission" date="2020-08" db="EMBL/GenBank/DDBJ databases">
        <title>Genomic Encyclopedia of Type Strains, Phase IV (KMG-IV): sequencing the most valuable type-strain genomes for metagenomic binning, comparative biology and taxonomic classification.</title>
        <authorList>
            <person name="Goeker M."/>
        </authorList>
    </citation>
    <scope>NUCLEOTIDE SEQUENCE [LARGE SCALE GENOMIC DNA]</scope>
    <source>
        <strain evidence="1 2">DSM 102235</strain>
    </source>
</reference>
<proteinExistence type="predicted"/>
<dbReference type="InterPro" id="IPR029044">
    <property type="entry name" value="Nucleotide-diphossugar_trans"/>
</dbReference>
<comment type="caution">
    <text evidence="1">The sequence shown here is derived from an EMBL/GenBank/DDBJ whole genome shotgun (WGS) entry which is preliminary data.</text>
</comment>
<organism evidence="1 2">
    <name type="scientific">Sagittula marina</name>
    <dbReference type="NCBI Taxonomy" id="943940"/>
    <lineage>
        <taxon>Bacteria</taxon>
        <taxon>Pseudomonadati</taxon>
        <taxon>Pseudomonadota</taxon>
        <taxon>Alphaproteobacteria</taxon>
        <taxon>Rhodobacterales</taxon>
        <taxon>Roseobacteraceae</taxon>
        <taxon>Sagittula</taxon>
    </lineage>
</organism>
<protein>
    <recommendedName>
        <fullName evidence="3">Glycosyl transferase</fullName>
    </recommendedName>
</protein>
<dbReference type="EMBL" id="JACIEJ010000007">
    <property type="protein sequence ID" value="MBB3986688.1"/>
    <property type="molecule type" value="Genomic_DNA"/>
</dbReference>
<gene>
    <name evidence="1" type="ORF">GGQ68_003031</name>
</gene>
<evidence type="ECO:0008006" key="3">
    <source>
        <dbReference type="Google" id="ProtNLM"/>
    </source>
</evidence>
<name>A0A7W6GTN2_9RHOB</name>
<dbReference type="RefSeq" id="WP_183967271.1">
    <property type="nucleotide sequence ID" value="NZ_BAABBZ010000006.1"/>
</dbReference>
<accession>A0A7W6GTN2</accession>
<dbReference type="AlphaFoldDB" id="A0A7W6GTN2"/>
<dbReference type="SUPFAM" id="SSF53448">
    <property type="entry name" value="Nucleotide-diphospho-sugar transferases"/>
    <property type="match status" value="1"/>
</dbReference>
<evidence type="ECO:0000313" key="1">
    <source>
        <dbReference type="EMBL" id="MBB3986688.1"/>
    </source>
</evidence>
<sequence>MTQIQTSQAVNIMCIKWGTLFGPEYVNRLYSGVRRNMSRPIRFFCMTERGEGLHPEIEVLDLPVEPYAEPMAAALKVANRQGAMRKTSLFRRDLVPDLKGPVLGFDLDVVITGNLDDIHDLAPGTIAMRHDWVEKRKGRPTGHGSVFRFDPAQHGFLYDDLAADTYKVVENARGSEQRYTSHKAMENNCFTYIPEQWVVSFKYDCNPFPGNWLRPPHLPADARVVCFHGRPKMPDAVEGWNGSLIRHSKPCGWLRDHWIDRSRADLGDAWA</sequence>
<evidence type="ECO:0000313" key="2">
    <source>
        <dbReference type="Proteomes" id="UP000541426"/>
    </source>
</evidence>